<dbReference type="RefSeq" id="WP_053237350.1">
    <property type="nucleotide sequence ID" value="NZ_CP011125.1"/>
</dbReference>
<sequence length="273" mass="29119">MPADPTPPGACDAHAHVIGASMSAARSYTPPEATVESYLAMLDAHRIARGVLVQISVHGTDNRVMTDAVSAHSDRLRGIAVVHADAPDAELARLASSGVVGLRLNTAFGGGPSLDDLERLAARCRELDWHLELLLDHRALPELAPRLERLPVPFVLDHLGHVPVSAGIAHPAAQAMLSLLRGAHCWVKLSGAYRVSATGPPHRDTIPIVRALVDARADRLVWGSDWPHTAHAGPTPRVGALLDLLREQVPDAAQRDAILVDNAARLYRFGEGG</sequence>
<evidence type="ECO:0000313" key="2">
    <source>
        <dbReference type="EMBL" id="AKF10380.1"/>
    </source>
</evidence>
<keyword evidence="2" id="KW-0378">Hydrolase</keyword>
<evidence type="ECO:0000259" key="1">
    <source>
        <dbReference type="Pfam" id="PF04909"/>
    </source>
</evidence>
<gene>
    <name evidence="2" type="ORF">DB32_007529</name>
</gene>
<evidence type="ECO:0000313" key="3">
    <source>
        <dbReference type="Proteomes" id="UP000034883"/>
    </source>
</evidence>
<name>A0A0F6W8V9_9BACT</name>
<protein>
    <submittedName>
        <fullName evidence="2">Putative 2-pyrone-4,6-dicarboxylic acid hydrolase</fullName>
    </submittedName>
</protein>
<dbReference type="GO" id="GO:0016787">
    <property type="term" value="F:hydrolase activity"/>
    <property type="evidence" value="ECO:0007669"/>
    <property type="project" value="UniProtKB-KW"/>
</dbReference>
<dbReference type="Proteomes" id="UP000034883">
    <property type="component" value="Chromosome"/>
</dbReference>
<dbReference type="OrthoDB" id="149172at2"/>
<accession>A0A0F6W8V9</accession>
<dbReference type="Pfam" id="PF04909">
    <property type="entry name" value="Amidohydro_2"/>
    <property type="match status" value="1"/>
</dbReference>
<dbReference type="Gene3D" id="3.20.20.140">
    <property type="entry name" value="Metal-dependent hydrolases"/>
    <property type="match status" value="1"/>
</dbReference>
<dbReference type="EMBL" id="CP011125">
    <property type="protein sequence ID" value="AKF10380.1"/>
    <property type="molecule type" value="Genomic_DNA"/>
</dbReference>
<dbReference type="PANTHER" id="PTHR35563:SF2">
    <property type="entry name" value="BARREL METAL-DEPENDENT HYDROLASE, PUTATIVE (AFU_ORTHOLOGUE AFUA_1G16240)-RELATED"/>
    <property type="match status" value="1"/>
</dbReference>
<dbReference type="SUPFAM" id="SSF51556">
    <property type="entry name" value="Metallo-dependent hydrolases"/>
    <property type="match status" value="1"/>
</dbReference>
<reference evidence="2 3" key="1">
    <citation type="submission" date="2015-03" db="EMBL/GenBank/DDBJ databases">
        <title>Genome assembly of Sandaracinus amylolyticus DSM 53668.</title>
        <authorList>
            <person name="Sharma G."/>
            <person name="Subramanian S."/>
        </authorList>
    </citation>
    <scope>NUCLEOTIDE SEQUENCE [LARGE SCALE GENOMIC DNA]</scope>
    <source>
        <strain evidence="2 3">DSM 53668</strain>
    </source>
</reference>
<feature type="domain" description="Amidohydrolase-related" evidence="1">
    <location>
        <begin position="11"/>
        <end position="269"/>
    </location>
</feature>
<dbReference type="KEGG" id="samy:DB32_007529"/>
<proteinExistence type="predicted"/>
<dbReference type="AlphaFoldDB" id="A0A0F6W8V9"/>
<dbReference type="InterPro" id="IPR052358">
    <property type="entry name" value="Aro_Compnd_Degr_Hydrolases"/>
</dbReference>
<dbReference type="InterPro" id="IPR032466">
    <property type="entry name" value="Metal_Hydrolase"/>
</dbReference>
<dbReference type="STRING" id="927083.DB32_007529"/>
<keyword evidence="3" id="KW-1185">Reference proteome</keyword>
<dbReference type="PANTHER" id="PTHR35563">
    <property type="entry name" value="BARREL METAL-DEPENDENT HYDROLASE, PUTATIVE (AFU_ORTHOLOGUE AFUA_1G16240)-RELATED"/>
    <property type="match status" value="1"/>
</dbReference>
<dbReference type="InterPro" id="IPR006680">
    <property type="entry name" value="Amidohydro-rel"/>
</dbReference>
<organism evidence="2 3">
    <name type="scientific">Sandaracinus amylolyticus</name>
    <dbReference type="NCBI Taxonomy" id="927083"/>
    <lineage>
        <taxon>Bacteria</taxon>
        <taxon>Pseudomonadati</taxon>
        <taxon>Myxococcota</taxon>
        <taxon>Polyangia</taxon>
        <taxon>Polyangiales</taxon>
        <taxon>Sandaracinaceae</taxon>
        <taxon>Sandaracinus</taxon>
    </lineage>
</organism>